<dbReference type="Pfam" id="PF01738">
    <property type="entry name" value="DLH"/>
    <property type="match status" value="1"/>
</dbReference>
<dbReference type="InterPro" id="IPR002925">
    <property type="entry name" value="Dienelactn_hydro"/>
</dbReference>
<comment type="caution">
    <text evidence="2">The sequence shown here is derived from an EMBL/GenBank/DDBJ whole genome shotgun (WGS) entry which is preliminary data.</text>
</comment>
<dbReference type="SUPFAM" id="SSF53474">
    <property type="entry name" value="alpha/beta-Hydrolases"/>
    <property type="match status" value="1"/>
</dbReference>
<keyword evidence="3" id="KW-1185">Reference proteome</keyword>
<evidence type="ECO:0000259" key="1">
    <source>
        <dbReference type="Pfam" id="PF01738"/>
    </source>
</evidence>
<gene>
    <name evidence="2" type="ORF">PVAG01_00389</name>
</gene>
<sequence length="246" mass="27023">MASNPPAKCCTEGVRHEGEPTGSVIKIGNIDVYVAEPKGSVVHKDTAILYLPDVISIWQNSKLMADQYAANGYYTIIPDLFSGDALALERPDDFDFMGWMSKHGVKEVEPIVLAALKYLKEEKGFKKIGSTGYCFGAKYTVRSMKQGGGIDVGYVAHPSFVDEAELSAIAGPLSIAAAETDAIFPTEKRHKSEVILQETKQPYQINLFSGVSHGFSVRCDTSIPIQKFAKEQAFLQAISWFDQYLV</sequence>
<evidence type="ECO:0000313" key="3">
    <source>
        <dbReference type="Proteomes" id="UP001629113"/>
    </source>
</evidence>
<proteinExistence type="predicted"/>
<reference evidence="2 3" key="1">
    <citation type="submission" date="2024-06" db="EMBL/GenBank/DDBJ databases">
        <title>Complete genome of Phlyctema vagabunda strain 19-DSS-EL-015.</title>
        <authorList>
            <person name="Fiorenzani C."/>
        </authorList>
    </citation>
    <scope>NUCLEOTIDE SEQUENCE [LARGE SCALE GENOMIC DNA]</scope>
    <source>
        <strain evidence="2 3">19-DSS-EL-015</strain>
    </source>
</reference>
<dbReference type="GO" id="GO:0016787">
    <property type="term" value="F:hydrolase activity"/>
    <property type="evidence" value="ECO:0007669"/>
    <property type="project" value="UniProtKB-KW"/>
</dbReference>
<dbReference type="InterPro" id="IPR029058">
    <property type="entry name" value="AB_hydrolase_fold"/>
</dbReference>
<feature type="domain" description="Dienelactone hydrolase" evidence="1">
    <location>
        <begin position="30"/>
        <end position="245"/>
    </location>
</feature>
<dbReference type="Gene3D" id="3.40.50.1820">
    <property type="entry name" value="alpha/beta hydrolase"/>
    <property type="match status" value="1"/>
</dbReference>
<evidence type="ECO:0000313" key="2">
    <source>
        <dbReference type="EMBL" id="KAL3426880.1"/>
    </source>
</evidence>
<protein>
    <submittedName>
        <fullName evidence="2">Dienelactone hydrolase</fullName>
    </submittedName>
</protein>
<accession>A0ABR4PU32</accession>
<dbReference type="PANTHER" id="PTHR17630">
    <property type="entry name" value="DIENELACTONE HYDROLASE"/>
    <property type="match status" value="1"/>
</dbReference>
<organism evidence="2 3">
    <name type="scientific">Phlyctema vagabunda</name>
    <dbReference type="NCBI Taxonomy" id="108571"/>
    <lineage>
        <taxon>Eukaryota</taxon>
        <taxon>Fungi</taxon>
        <taxon>Dikarya</taxon>
        <taxon>Ascomycota</taxon>
        <taxon>Pezizomycotina</taxon>
        <taxon>Leotiomycetes</taxon>
        <taxon>Helotiales</taxon>
        <taxon>Dermateaceae</taxon>
        <taxon>Phlyctema</taxon>
    </lineage>
</organism>
<dbReference type="PANTHER" id="PTHR17630:SF44">
    <property type="entry name" value="PROTEIN AIM2"/>
    <property type="match status" value="1"/>
</dbReference>
<name>A0ABR4PU32_9HELO</name>
<dbReference type="EMBL" id="JBFCZG010000001">
    <property type="protein sequence ID" value="KAL3426880.1"/>
    <property type="molecule type" value="Genomic_DNA"/>
</dbReference>
<keyword evidence="2" id="KW-0378">Hydrolase</keyword>
<dbReference type="Proteomes" id="UP001629113">
    <property type="component" value="Unassembled WGS sequence"/>
</dbReference>